<protein>
    <submittedName>
        <fullName evidence="1">Uncharacterized protein</fullName>
    </submittedName>
</protein>
<accession>A0A432WDM2</accession>
<dbReference type="Proteomes" id="UP000288405">
    <property type="component" value="Unassembled WGS sequence"/>
</dbReference>
<gene>
    <name evidence="1" type="ORF">CWE11_09040</name>
</gene>
<dbReference type="OrthoDB" id="6238200at2"/>
<proteinExistence type="predicted"/>
<sequence length="360" mass="39239">MLLSFAHLQRVQRMESTLSTVALEVAGIKEVVHYFLMHNPLPAEGIDLAMLMDQGLYLGPLLNPWDRPYVFISDRFGLQLSTEVPQAHRAQQLANRLSNAGVEGERVFTRIPVPVQAQDATNALHRVAIPGQPELNQMATHIDMQGHAITAINSLDAQSMSVDQLWAEVAYGETLYVDGLEAESIQTETLSTTLLFSEEGVFDTLFADDAHFAHLAVHDFLGPLHEVSVGTLLGDVLSADLLDVHALSVSGQLHGEKAQFFEIVADHWTALDAYIDSVYVNSAQFESIETQSLTADSASFDVLYASEAHVSGTLVSQEIIANLVYAADVVTPYGSLGDALQRLNDFESLWTACVQSGGCQ</sequence>
<reference evidence="1 2" key="1">
    <citation type="journal article" date="2011" name="Front. Microbiol.">
        <title>Genomic signatures of strain selection and enhancement in Bacillus atrophaeus var. globigii, a historical biowarfare simulant.</title>
        <authorList>
            <person name="Gibbons H.S."/>
            <person name="Broomall S.M."/>
            <person name="McNew L.A."/>
            <person name="Daligault H."/>
            <person name="Chapman C."/>
            <person name="Bruce D."/>
            <person name="Karavis M."/>
            <person name="Krepps M."/>
            <person name="McGregor P.A."/>
            <person name="Hong C."/>
            <person name="Park K.H."/>
            <person name="Akmal A."/>
            <person name="Feldman A."/>
            <person name="Lin J.S."/>
            <person name="Chang W.E."/>
            <person name="Higgs B.W."/>
            <person name="Demirev P."/>
            <person name="Lindquist J."/>
            <person name="Liem A."/>
            <person name="Fochler E."/>
            <person name="Read T.D."/>
            <person name="Tapia R."/>
            <person name="Johnson S."/>
            <person name="Bishop-Lilly K.A."/>
            <person name="Detter C."/>
            <person name="Han C."/>
            <person name="Sozhamannan S."/>
            <person name="Rosenzweig C.N."/>
            <person name="Skowronski E.W."/>
        </authorList>
    </citation>
    <scope>NUCLEOTIDE SEQUENCE [LARGE SCALE GENOMIC DNA]</scope>
    <source>
        <strain evidence="1 2">GYP-17</strain>
    </source>
</reference>
<name>A0A432WDM2_9GAMM</name>
<dbReference type="AlphaFoldDB" id="A0A432WDM2"/>
<evidence type="ECO:0000313" key="2">
    <source>
        <dbReference type="Proteomes" id="UP000288405"/>
    </source>
</evidence>
<dbReference type="EMBL" id="PIPM01000009">
    <property type="protein sequence ID" value="RUO30507.1"/>
    <property type="molecule type" value="Genomic_DNA"/>
</dbReference>
<evidence type="ECO:0000313" key="1">
    <source>
        <dbReference type="EMBL" id="RUO30507.1"/>
    </source>
</evidence>
<dbReference type="RefSeq" id="WP_126777295.1">
    <property type="nucleotide sequence ID" value="NZ_PIPM01000009.1"/>
</dbReference>
<organism evidence="1 2">
    <name type="scientific">Aliidiomarina sanyensis</name>
    <dbReference type="NCBI Taxonomy" id="1249555"/>
    <lineage>
        <taxon>Bacteria</taxon>
        <taxon>Pseudomonadati</taxon>
        <taxon>Pseudomonadota</taxon>
        <taxon>Gammaproteobacteria</taxon>
        <taxon>Alteromonadales</taxon>
        <taxon>Idiomarinaceae</taxon>
        <taxon>Aliidiomarina</taxon>
    </lineage>
</organism>
<keyword evidence="2" id="KW-1185">Reference proteome</keyword>
<comment type="caution">
    <text evidence="1">The sequence shown here is derived from an EMBL/GenBank/DDBJ whole genome shotgun (WGS) entry which is preliminary data.</text>
</comment>